<name>A0A0G4F473_9ALVE</name>
<dbReference type="PANTHER" id="PTHR23084:SF179">
    <property type="entry name" value="OS10G0565000 PROTEIN"/>
    <property type="match status" value="1"/>
</dbReference>
<dbReference type="VEuPathDB" id="CryptoDB:Cvel_14937"/>
<feature type="region of interest" description="Disordered" evidence="2">
    <location>
        <begin position="24"/>
        <end position="48"/>
    </location>
</feature>
<evidence type="ECO:0000256" key="2">
    <source>
        <dbReference type="SAM" id="MobiDB-lite"/>
    </source>
</evidence>
<feature type="region of interest" description="Disordered" evidence="2">
    <location>
        <begin position="61"/>
        <end position="82"/>
    </location>
</feature>
<dbReference type="FunFam" id="2.20.110.10:FF:000002">
    <property type="entry name" value="Phosphatidylinositol 4-phosphate 5-kinase 8"/>
    <property type="match status" value="1"/>
</dbReference>
<dbReference type="AlphaFoldDB" id="A0A0G4F473"/>
<dbReference type="PhylomeDB" id="A0A0G4F473"/>
<dbReference type="PANTHER" id="PTHR23084">
    <property type="entry name" value="PHOSPHATIDYLINOSITOL-4-PHOSPHATE 5-KINASE RELATED"/>
    <property type="match status" value="1"/>
</dbReference>
<feature type="region of interest" description="Disordered" evidence="2">
    <location>
        <begin position="295"/>
        <end position="318"/>
    </location>
</feature>
<dbReference type="EMBL" id="CDMZ01000092">
    <property type="protein sequence ID" value="CEM06526.1"/>
    <property type="molecule type" value="Genomic_DNA"/>
</dbReference>
<organism evidence="3">
    <name type="scientific">Chromera velia CCMP2878</name>
    <dbReference type="NCBI Taxonomy" id="1169474"/>
    <lineage>
        <taxon>Eukaryota</taxon>
        <taxon>Sar</taxon>
        <taxon>Alveolata</taxon>
        <taxon>Colpodellida</taxon>
        <taxon>Chromeraceae</taxon>
        <taxon>Chromera</taxon>
    </lineage>
</organism>
<evidence type="ECO:0000256" key="1">
    <source>
        <dbReference type="ARBA" id="ARBA00022737"/>
    </source>
</evidence>
<proteinExistence type="predicted"/>
<evidence type="ECO:0008006" key="4">
    <source>
        <dbReference type="Google" id="ProtNLM"/>
    </source>
</evidence>
<keyword evidence="1" id="KW-0677">Repeat</keyword>
<reference evidence="3" key="1">
    <citation type="submission" date="2014-11" db="EMBL/GenBank/DDBJ databases">
        <authorList>
            <person name="Otto D Thomas"/>
            <person name="Naeem Raeece"/>
        </authorList>
    </citation>
    <scope>NUCLEOTIDE SEQUENCE</scope>
</reference>
<protein>
    <recommendedName>
        <fullName evidence="4">MORN repeat-containing protein 5</fullName>
    </recommendedName>
</protein>
<evidence type="ECO:0000313" key="3">
    <source>
        <dbReference type="EMBL" id="CEM06526.1"/>
    </source>
</evidence>
<dbReference type="SUPFAM" id="SSF82185">
    <property type="entry name" value="Histone H3 K4-specific methyltransferase SET7/9 N-terminal domain"/>
    <property type="match status" value="1"/>
</dbReference>
<dbReference type="InterPro" id="IPR003409">
    <property type="entry name" value="MORN"/>
</dbReference>
<dbReference type="Gene3D" id="2.20.110.10">
    <property type="entry name" value="Histone H3 K4-specific methyltransferase SET7/9 N-terminal domain"/>
    <property type="match status" value="4"/>
</dbReference>
<dbReference type="SMART" id="SM00698">
    <property type="entry name" value="MORN"/>
    <property type="match status" value="7"/>
</dbReference>
<dbReference type="Pfam" id="PF02493">
    <property type="entry name" value="MORN"/>
    <property type="match status" value="7"/>
</dbReference>
<gene>
    <name evidence="3" type="ORF">Cvel_14937</name>
</gene>
<sequence length="318" mass="34954">MGGANGKCCEGSCLDRSRPKESIAVEAASGGGYEPQPIVNSNTRDFDKMPTMMSGPISRQEVPAAGGISERGGTGADAADGEGWARDDGCRCVGDPMGSQGVIKFGDGSEYSGQWNRGYAEGEGTLMRSDGSKYEGQFERDVPHGNGTEVYPDGSVYRGEFIDGAKEGHGVFEWTNGTRYEGQFQKNAFHGYGRYDWNDGRKFRGQWADNKFQGYGRMTWVDGRKYEGFYVNDRKSGLGTFEWGDGRKHTGNWLEGKQHGKGIFTTSNGFARAGVWERGQRTEWTSKAVAEADIDEIKEPEIFPSPPPEMPKDFFAPE</sequence>
<accession>A0A0G4F473</accession>